<keyword evidence="4" id="KW-1133">Transmembrane helix</keyword>
<dbReference type="PANTHER" id="PTHR11371:SF31">
    <property type="entry name" value="EXTRACELLULAR NUCLEASE"/>
    <property type="match status" value="1"/>
</dbReference>
<dbReference type="InterPro" id="IPR036691">
    <property type="entry name" value="Endo/exonu/phosph_ase_sf"/>
</dbReference>
<dbReference type="RefSeq" id="WP_099262670.1">
    <property type="nucleotide sequence ID" value="NZ_NIZW01000018.1"/>
</dbReference>
<dbReference type="AlphaFoldDB" id="A0A2G1W2M1"/>
<dbReference type="Pfam" id="PF03372">
    <property type="entry name" value="Exo_endo_phos"/>
    <property type="match status" value="1"/>
</dbReference>
<evidence type="ECO:0000256" key="4">
    <source>
        <dbReference type="SAM" id="Phobius"/>
    </source>
</evidence>
<feature type="domain" description="Endonuclease/exonuclease/phosphatase" evidence="5">
    <location>
        <begin position="119"/>
        <end position="369"/>
    </location>
</feature>
<keyword evidence="7" id="KW-1185">Reference proteome</keyword>
<dbReference type="EMBL" id="NIZW01000018">
    <property type="protein sequence ID" value="PHQ33274.1"/>
    <property type="molecule type" value="Genomic_DNA"/>
</dbReference>
<keyword evidence="2" id="KW-0540">Nuclease</keyword>
<dbReference type="Gene3D" id="3.60.10.10">
    <property type="entry name" value="Endonuclease/exonuclease/phosphatase"/>
    <property type="match status" value="1"/>
</dbReference>
<evidence type="ECO:0000256" key="3">
    <source>
        <dbReference type="ARBA" id="ARBA00022801"/>
    </source>
</evidence>
<keyword evidence="4" id="KW-0812">Transmembrane</keyword>
<dbReference type="PRINTS" id="PR00130">
    <property type="entry name" value="DNASEI"/>
</dbReference>
<evidence type="ECO:0000256" key="2">
    <source>
        <dbReference type="ARBA" id="ARBA00022722"/>
    </source>
</evidence>
<keyword evidence="4" id="KW-0472">Membrane</keyword>
<comment type="caution">
    <text evidence="6">The sequence shown here is derived from an EMBL/GenBank/DDBJ whole genome shotgun (WGS) entry which is preliminary data.</text>
</comment>
<dbReference type="OrthoDB" id="5500612at2"/>
<evidence type="ECO:0000256" key="1">
    <source>
        <dbReference type="ARBA" id="ARBA00007359"/>
    </source>
</evidence>
<dbReference type="GeneID" id="90610522"/>
<dbReference type="SUPFAM" id="SSF56219">
    <property type="entry name" value="DNase I-like"/>
    <property type="match status" value="1"/>
</dbReference>
<protein>
    <submittedName>
        <fullName evidence="6">Deoxyribonuclease</fullName>
    </submittedName>
</protein>
<evidence type="ECO:0000313" key="6">
    <source>
        <dbReference type="EMBL" id="PHQ33274.1"/>
    </source>
</evidence>
<dbReference type="Proteomes" id="UP000225740">
    <property type="component" value="Unassembled WGS sequence"/>
</dbReference>
<dbReference type="InterPro" id="IPR005135">
    <property type="entry name" value="Endo/exonuclease/phosphatase"/>
</dbReference>
<accession>A0A2G1W2M1</accession>
<dbReference type="PANTHER" id="PTHR11371">
    <property type="entry name" value="DEOXYRIBONUCLEASE"/>
    <property type="match status" value="1"/>
</dbReference>
<evidence type="ECO:0000313" key="7">
    <source>
        <dbReference type="Proteomes" id="UP000225740"/>
    </source>
</evidence>
<dbReference type="InterPro" id="IPR016202">
    <property type="entry name" value="DNase_I"/>
</dbReference>
<organism evidence="6 7">
    <name type="scientific">Rhodopirellula bahusiensis</name>
    <dbReference type="NCBI Taxonomy" id="2014065"/>
    <lineage>
        <taxon>Bacteria</taxon>
        <taxon>Pseudomonadati</taxon>
        <taxon>Planctomycetota</taxon>
        <taxon>Planctomycetia</taxon>
        <taxon>Pirellulales</taxon>
        <taxon>Pirellulaceae</taxon>
        <taxon>Rhodopirellula</taxon>
    </lineage>
</organism>
<sequence>MVIKLLWKLIWGDKSKSRRRSRRSSGSILRWFTPGISVTGVIALVIAALTGQVNLPTLDSLRGNEEPVYEDPLAASLTPEQMASRGYSGRAPIGEIAPVSLVTPVSGRNQKNDASIRLATFNIQVFGKSKSSKPEVMRHLAQVCLLFDVVAIQEIKGDPALPINGLLDEIASLGGRYDATVSAPQGRTSQTERYGYVWDTDRIDLIPESDYLVSDELDRMHRAPMVASFQTRVTPTATRKPFRFTLLNAHTDPDEVGSRMGDTPKNEMNVLDDVFHSVRMYEYQSTGEEDFILMGDLNVDTQWLLETGRISNVTSLVGDKPTNTLQTKTYDHLLIDSATTREFTGRAGVLDLKSALRITEEEALKVSDHMPVWAEFGVYEIPPR</sequence>
<dbReference type="SMART" id="SM00476">
    <property type="entry name" value="DNaseIc"/>
    <property type="match status" value="1"/>
</dbReference>
<dbReference type="GO" id="GO:0016787">
    <property type="term" value="F:hydrolase activity"/>
    <property type="evidence" value="ECO:0007669"/>
    <property type="project" value="UniProtKB-KW"/>
</dbReference>
<proteinExistence type="inferred from homology"/>
<dbReference type="GO" id="GO:0006308">
    <property type="term" value="P:DNA catabolic process"/>
    <property type="evidence" value="ECO:0007669"/>
    <property type="project" value="InterPro"/>
</dbReference>
<gene>
    <name evidence="6" type="ORF">CEE69_21320</name>
</gene>
<name>A0A2G1W2M1_9BACT</name>
<comment type="similarity">
    <text evidence="1">Belongs to the DNase I family.</text>
</comment>
<keyword evidence="3" id="KW-0378">Hydrolase</keyword>
<evidence type="ECO:0000259" key="5">
    <source>
        <dbReference type="Pfam" id="PF03372"/>
    </source>
</evidence>
<reference evidence="6 7" key="1">
    <citation type="submission" date="2017-06" db="EMBL/GenBank/DDBJ databases">
        <title>Description of Rhodopirellula bahusiensis sp. nov.</title>
        <authorList>
            <person name="Kizina J."/>
            <person name="Harder J."/>
        </authorList>
    </citation>
    <scope>NUCLEOTIDE SEQUENCE [LARGE SCALE GENOMIC DNA]</scope>
    <source>
        <strain evidence="6 7">SWK21</strain>
    </source>
</reference>
<dbReference type="GO" id="GO:0004536">
    <property type="term" value="F:DNA nuclease activity"/>
    <property type="evidence" value="ECO:0007669"/>
    <property type="project" value="InterPro"/>
</dbReference>
<feature type="transmembrane region" description="Helical" evidence="4">
    <location>
        <begin position="28"/>
        <end position="49"/>
    </location>
</feature>